<reference evidence="2 3" key="1">
    <citation type="submission" date="2021-10" db="EMBL/GenBank/DDBJ databases">
        <title>Anaerobic single-cell dispensing facilitates the cultivation of human gut bacteria.</title>
        <authorList>
            <person name="Afrizal A."/>
        </authorList>
    </citation>
    <scope>NUCLEOTIDE SEQUENCE [LARGE SCALE GENOMIC DNA]</scope>
    <source>
        <strain evidence="2 3">CLA-AA-H270</strain>
    </source>
</reference>
<keyword evidence="3" id="KW-1185">Reference proteome</keyword>
<gene>
    <name evidence="2" type="ORF">LKD22_00265</name>
</gene>
<proteinExistence type="predicted"/>
<comment type="caution">
    <text evidence="2">The sequence shown here is derived from an EMBL/GenBank/DDBJ whole genome shotgun (WGS) entry which is preliminary data.</text>
</comment>
<name>A0AAW4W331_9FIRM</name>
<dbReference type="GeneID" id="98661038"/>
<dbReference type="AlphaFoldDB" id="A0AAW4W331"/>
<dbReference type="RefSeq" id="WP_227599890.1">
    <property type="nucleotide sequence ID" value="NZ_JAJEPX010000001.1"/>
</dbReference>
<protein>
    <recommendedName>
        <fullName evidence="4">Stage III sporulation protein AG</fullName>
    </recommendedName>
</protein>
<evidence type="ECO:0000313" key="3">
    <source>
        <dbReference type="Proteomes" id="UP001298753"/>
    </source>
</evidence>
<feature type="region of interest" description="Disordered" evidence="1">
    <location>
        <begin position="100"/>
        <end position="119"/>
    </location>
</feature>
<sequence>MKLPDNENLTAVKEKILPVLKKYRAVLAVLLAGVLLLTSGHSGNTEQVQTASVDTTVSQSFDLNDFQQELQARLAAISGAGRVELMLSLDQTEESVYAVNTRQTSGSDSRSRESDVSVVSNGSCGETPVTVKYVLPVFRGAVVLCDGADDAFVRLSVTQAVSTVCGIGADKVTVLKMQSDT</sequence>
<accession>A0AAW4W331</accession>
<evidence type="ECO:0000256" key="1">
    <source>
        <dbReference type="SAM" id="MobiDB-lite"/>
    </source>
</evidence>
<dbReference type="EMBL" id="JAJEPX010000001">
    <property type="protein sequence ID" value="MCC2175575.1"/>
    <property type="molecule type" value="Genomic_DNA"/>
</dbReference>
<dbReference type="Proteomes" id="UP001298753">
    <property type="component" value="Unassembled WGS sequence"/>
</dbReference>
<evidence type="ECO:0000313" key="2">
    <source>
        <dbReference type="EMBL" id="MCC2175575.1"/>
    </source>
</evidence>
<evidence type="ECO:0008006" key="4">
    <source>
        <dbReference type="Google" id="ProtNLM"/>
    </source>
</evidence>
<organism evidence="2 3">
    <name type="scientific">Agathobaculum butyriciproducens</name>
    <dbReference type="NCBI Taxonomy" id="1628085"/>
    <lineage>
        <taxon>Bacteria</taxon>
        <taxon>Bacillati</taxon>
        <taxon>Bacillota</taxon>
        <taxon>Clostridia</taxon>
        <taxon>Eubacteriales</taxon>
        <taxon>Butyricicoccaceae</taxon>
        <taxon>Agathobaculum</taxon>
    </lineage>
</organism>